<dbReference type="AlphaFoldDB" id="A0A221P1N7"/>
<dbReference type="EMBL" id="CP022433">
    <property type="protein sequence ID" value="ASN26087.1"/>
    <property type="molecule type" value="Genomic_DNA"/>
</dbReference>
<name>A0A221P1N7_9ACTN</name>
<dbReference type="Proteomes" id="UP000031501">
    <property type="component" value="Chromosome"/>
</dbReference>
<accession>A0A221P1N7</accession>
<evidence type="ECO:0000313" key="1">
    <source>
        <dbReference type="EMBL" id="ASN26087.1"/>
    </source>
</evidence>
<proteinExistence type="predicted"/>
<organism evidence="1 2">
    <name type="scientific">Streptomyces pluripotens</name>
    <dbReference type="NCBI Taxonomy" id="1355015"/>
    <lineage>
        <taxon>Bacteria</taxon>
        <taxon>Bacillati</taxon>
        <taxon>Actinomycetota</taxon>
        <taxon>Actinomycetes</taxon>
        <taxon>Kitasatosporales</taxon>
        <taxon>Streptomycetaceae</taxon>
        <taxon>Streptomyces</taxon>
    </lineage>
</organism>
<dbReference type="KEGG" id="splu:LK06_019900"/>
<gene>
    <name evidence="1" type="ORF">LK07_21060</name>
</gene>
<reference evidence="1 2" key="1">
    <citation type="submission" date="2017-07" db="EMBL/GenBank/DDBJ databases">
        <title>Genome sequence of Streptomyces pluripotens MUSC 137T.</title>
        <authorList>
            <person name="Ser H.-L."/>
            <person name="Lee L.-H."/>
        </authorList>
    </citation>
    <scope>NUCLEOTIDE SEQUENCE [LARGE SCALE GENOMIC DNA]</scope>
    <source>
        <strain evidence="1 2">MUSC 137</strain>
    </source>
</reference>
<protein>
    <submittedName>
        <fullName evidence="1">Uncharacterized protein</fullName>
    </submittedName>
</protein>
<evidence type="ECO:0000313" key="2">
    <source>
        <dbReference type="Proteomes" id="UP000031501"/>
    </source>
</evidence>
<sequence>MPLEKFVNFFTRNSALVGDWKALIDPSGGQRAPRESSRESYARASRVSGEGFVEMLRKGSKGPDGQLTRY</sequence>
<keyword evidence="2" id="KW-1185">Reference proteome</keyword>